<reference evidence="2" key="1">
    <citation type="submission" date="2022-03" db="EMBL/GenBank/DDBJ databases">
        <authorList>
            <person name="Alioto T."/>
            <person name="Alioto T."/>
            <person name="Gomez Garrido J."/>
        </authorList>
    </citation>
    <scope>NUCLEOTIDE SEQUENCE</scope>
</reference>
<organism evidence="2 3">
    <name type="scientific">Pelobates cultripes</name>
    <name type="common">Western spadefoot toad</name>
    <dbReference type="NCBI Taxonomy" id="61616"/>
    <lineage>
        <taxon>Eukaryota</taxon>
        <taxon>Metazoa</taxon>
        <taxon>Chordata</taxon>
        <taxon>Craniata</taxon>
        <taxon>Vertebrata</taxon>
        <taxon>Euteleostomi</taxon>
        <taxon>Amphibia</taxon>
        <taxon>Batrachia</taxon>
        <taxon>Anura</taxon>
        <taxon>Pelobatoidea</taxon>
        <taxon>Pelobatidae</taxon>
        <taxon>Pelobates</taxon>
    </lineage>
</organism>
<proteinExistence type="predicted"/>
<dbReference type="Proteomes" id="UP001295444">
    <property type="component" value="Chromosome 13"/>
</dbReference>
<gene>
    <name evidence="2" type="ORF">PECUL_23A026148</name>
</gene>
<protein>
    <submittedName>
        <fullName evidence="2">Uncharacterized protein</fullName>
    </submittedName>
</protein>
<sequence length="86" mass="9161">MARASTLKAAGLLDQGQDGDGGNDTLPLRTPLVSHNLPVTQDFLQNCFEDMSSKILASIQSTLRELSKDVQELGDRTARGGEGICS</sequence>
<accession>A0AAD1WYF4</accession>
<dbReference type="EMBL" id="OW240924">
    <property type="protein sequence ID" value="CAH2327752.1"/>
    <property type="molecule type" value="Genomic_DNA"/>
</dbReference>
<feature type="region of interest" description="Disordered" evidence="1">
    <location>
        <begin position="1"/>
        <end position="29"/>
    </location>
</feature>
<name>A0AAD1WYF4_PELCU</name>
<dbReference type="AlphaFoldDB" id="A0AAD1WYF4"/>
<evidence type="ECO:0000313" key="2">
    <source>
        <dbReference type="EMBL" id="CAH2327752.1"/>
    </source>
</evidence>
<evidence type="ECO:0000256" key="1">
    <source>
        <dbReference type="SAM" id="MobiDB-lite"/>
    </source>
</evidence>
<keyword evidence="3" id="KW-1185">Reference proteome</keyword>
<evidence type="ECO:0000313" key="3">
    <source>
        <dbReference type="Proteomes" id="UP001295444"/>
    </source>
</evidence>